<evidence type="ECO:0000256" key="1">
    <source>
        <dbReference type="ARBA" id="ARBA00022448"/>
    </source>
</evidence>
<evidence type="ECO:0000256" key="4">
    <source>
        <dbReference type="ARBA" id="ARBA00023004"/>
    </source>
</evidence>
<dbReference type="InterPro" id="IPR001486">
    <property type="entry name" value="Hemoglobin_trunc"/>
</dbReference>
<evidence type="ECO:0000256" key="2">
    <source>
        <dbReference type="ARBA" id="ARBA00022617"/>
    </source>
</evidence>
<dbReference type="Pfam" id="PF01152">
    <property type="entry name" value="Bac_globin"/>
    <property type="match status" value="1"/>
</dbReference>
<reference evidence="6" key="1">
    <citation type="submission" date="2016-10" db="EMBL/GenBank/DDBJ databases">
        <title>Sequence of Gallionella enrichment culture.</title>
        <authorList>
            <person name="Poehlein A."/>
            <person name="Muehling M."/>
            <person name="Daniel R."/>
        </authorList>
    </citation>
    <scope>NUCLEOTIDE SEQUENCE</scope>
</reference>
<dbReference type="InterPro" id="IPR009050">
    <property type="entry name" value="Globin-like_sf"/>
</dbReference>
<dbReference type="SUPFAM" id="SSF46458">
    <property type="entry name" value="Globin-like"/>
    <property type="match status" value="1"/>
</dbReference>
<accession>A0A1J5T1N2</accession>
<dbReference type="PANTHER" id="PTHR47366">
    <property type="entry name" value="TWO-ON-TWO HEMOGLOBIN-3"/>
    <property type="match status" value="1"/>
</dbReference>
<dbReference type="GO" id="GO:0046872">
    <property type="term" value="F:metal ion binding"/>
    <property type="evidence" value="ECO:0007669"/>
    <property type="project" value="UniProtKB-KW"/>
</dbReference>
<organism evidence="6">
    <name type="scientific">mine drainage metagenome</name>
    <dbReference type="NCBI Taxonomy" id="410659"/>
    <lineage>
        <taxon>unclassified sequences</taxon>
        <taxon>metagenomes</taxon>
        <taxon>ecological metagenomes</taxon>
    </lineage>
</organism>
<keyword evidence="3" id="KW-0479">Metal-binding</keyword>
<protein>
    <submittedName>
        <fullName evidence="6">Group 2 truncated hemoglobin GlbO</fullName>
    </submittedName>
</protein>
<dbReference type="GO" id="GO:0019825">
    <property type="term" value="F:oxygen binding"/>
    <property type="evidence" value="ECO:0007669"/>
    <property type="project" value="InterPro"/>
</dbReference>
<evidence type="ECO:0000256" key="3">
    <source>
        <dbReference type="ARBA" id="ARBA00022723"/>
    </source>
</evidence>
<dbReference type="CDD" id="cd14773">
    <property type="entry name" value="TrHb2_PhHbO-like_O"/>
    <property type="match status" value="1"/>
</dbReference>
<dbReference type="InterPro" id="IPR044203">
    <property type="entry name" value="GlbO/GLB3-like"/>
</dbReference>
<dbReference type="Gene3D" id="1.10.490.10">
    <property type="entry name" value="Globins"/>
    <property type="match status" value="1"/>
</dbReference>
<keyword evidence="2" id="KW-0349">Heme</keyword>
<gene>
    <name evidence="6" type="primary">glbO_3</name>
    <name evidence="6" type="ORF">GALL_45680</name>
</gene>
<evidence type="ECO:0000313" key="6">
    <source>
        <dbReference type="EMBL" id="OIR14762.1"/>
    </source>
</evidence>
<keyword evidence="1" id="KW-0813">Transport</keyword>
<dbReference type="GO" id="GO:0020037">
    <property type="term" value="F:heme binding"/>
    <property type="evidence" value="ECO:0007669"/>
    <property type="project" value="InterPro"/>
</dbReference>
<keyword evidence="4" id="KW-0408">Iron</keyword>
<dbReference type="AlphaFoldDB" id="A0A1J5T1N2"/>
<evidence type="ECO:0000256" key="5">
    <source>
        <dbReference type="ARBA" id="ARBA00034496"/>
    </source>
</evidence>
<name>A0A1J5T1N2_9ZZZZ</name>
<dbReference type="GO" id="GO:0005344">
    <property type="term" value="F:oxygen carrier activity"/>
    <property type="evidence" value="ECO:0007669"/>
    <property type="project" value="InterPro"/>
</dbReference>
<dbReference type="InterPro" id="IPR012292">
    <property type="entry name" value="Globin/Proto"/>
</dbReference>
<dbReference type="PANTHER" id="PTHR47366:SF1">
    <property type="entry name" value="TWO-ON-TWO HEMOGLOBIN-3"/>
    <property type="match status" value="1"/>
</dbReference>
<dbReference type="EMBL" id="MLJW01000011">
    <property type="protein sequence ID" value="OIR14762.1"/>
    <property type="molecule type" value="Genomic_DNA"/>
</dbReference>
<comment type="caution">
    <text evidence="6">The sequence shown here is derived from an EMBL/GenBank/DDBJ whole genome shotgun (WGS) entry which is preliminary data.</text>
</comment>
<comment type="similarity">
    <text evidence="5">Belongs to the truncated hemoglobin family. Group II subfamily.</text>
</comment>
<proteinExistence type="inferred from homology"/>
<sequence length="134" mass="15694">MQISKDTRSHYERIGGEEKVRALVQRFYHLMDELPEAYGVRKMHQPSLKGSEDKLFKFLSGWMGGPQLFVQEFGHPLLRQRHFPFSIGKSERDQWLLCMGQALDDVVEDETLRNELKLAFIKVADHMRNQSESD</sequence>